<dbReference type="Proteomes" id="UP000276133">
    <property type="component" value="Unassembled WGS sequence"/>
</dbReference>
<name>A0A3M7QXG1_BRAPC</name>
<accession>A0A3M7QXG1</accession>
<dbReference type="AlphaFoldDB" id="A0A3M7QXG1"/>
<comment type="caution">
    <text evidence="1">The sequence shown here is derived from an EMBL/GenBank/DDBJ whole genome shotgun (WGS) entry which is preliminary data.</text>
</comment>
<keyword evidence="2" id="KW-1185">Reference proteome</keyword>
<gene>
    <name evidence="1" type="ORF">BpHYR1_013334</name>
</gene>
<sequence length="84" mass="9753">MKKLICYNNKNSKALQIHDLGCQYPCSDHELRFVLVLGVDNFFIQLNNKLELKNTATESDPSLMRFPIIKQNRLFSLVTPLEKN</sequence>
<evidence type="ECO:0000313" key="2">
    <source>
        <dbReference type="Proteomes" id="UP000276133"/>
    </source>
</evidence>
<reference evidence="1 2" key="1">
    <citation type="journal article" date="2018" name="Sci. Rep.">
        <title>Genomic signatures of local adaptation to the degree of environmental predictability in rotifers.</title>
        <authorList>
            <person name="Franch-Gras L."/>
            <person name="Hahn C."/>
            <person name="Garcia-Roger E.M."/>
            <person name="Carmona M.J."/>
            <person name="Serra M."/>
            <person name="Gomez A."/>
        </authorList>
    </citation>
    <scope>NUCLEOTIDE SEQUENCE [LARGE SCALE GENOMIC DNA]</scope>
    <source>
        <strain evidence="1">HYR1</strain>
    </source>
</reference>
<dbReference type="EMBL" id="REGN01004916">
    <property type="protein sequence ID" value="RNA15635.1"/>
    <property type="molecule type" value="Genomic_DNA"/>
</dbReference>
<organism evidence="1 2">
    <name type="scientific">Brachionus plicatilis</name>
    <name type="common">Marine rotifer</name>
    <name type="synonym">Brachionus muelleri</name>
    <dbReference type="NCBI Taxonomy" id="10195"/>
    <lineage>
        <taxon>Eukaryota</taxon>
        <taxon>Metazoa</taxon>
        <taxon>Spiralia</taxon>
        <taxon>Gnathifera</taxon>
        <taxon>Rotifera</taxon>
        <taxon>Eurotatoria</taxon>
        <taxon>Monogononta</taxon>
        <taxon>Pseudotrocha</taxon>
        <taxon>Ploima</taxon>
        <taxon>Brachionidae</taxon>
        <taxon>Brachionus</taxon>
    </lineage>
</organism>
<protein>
    <submittedName>
        <fullName evidence="1">Uncharacterized protein</fullName>
    </submittedName>
</protein>
<proteinExistence type="predicted"/>
<evidence type="ECO:0000313" key="1">
    <source>
        <dbReference type="EMBL" id="RNA15635.1"/>
    </source>
</evidence>